<dbReference type="Proteomes" id="UP000187209">
    <property type="component" value="Unassembled WGS sequence"/>
</dbReference>
<dbReference type="Gene3D" id="3.10.20.90">
    <property type="entry name" value="Phosphatidylinositol 3-kinase Catalytic Subunit, Chain A, domain 1"/>
    <property type="match status" value="1"/>
</dbReference>
<dbReference type="InterPro" id="IPR029071">
    <property type="entry name" value="Ubiquitin-like_domsf"/>
</dbReference>
<dbReference type="EMBL" id="MPUH01000888">
    <property type="protein sequence ID" value="OMJ72593.1"/>
    <property type="molecule type" value="Genomic_DNA"/>
</dbReference>
<name>A0A1R2B712_9CILI</name>
<dbReference type="InterPro" id="IPR038169">
    <property type="entry name" value="DC-UbP/UBTD2_N_sf"/>
</dbReference>
<dbReference type="SMART" id="SM00213">
    <property type="entry name" value="UBQ"/>
    <property type="match status" value="1"/>
</dbReference>
<dbReference type="SUPFAM" id="SSF54236">
    <property type="entry name" value="Ubiquitin-like"/>
    <property type="match status" value="1"/>
</dbReference>
<dbReference type="InterPro" id="IPR000626">
    <property type="entry name" value="Ubiquitin-like_dom"/>
</dbReference>
<dbReference type="AlphaFoldDB" id="A0A1R2B712"/>
<comment type="caution">
    <text evidence="2">The sequence shown here is derived from an EMBL/GenBank/DDBJ whole genome shotgun (WGS) entry which is preliminary data.</text>
</comment>
<organism evidence="2 3">
    <name type="scientific">Stentor coeruleus</name>
    <dbReference type="NCBI Taxonomy" id="5963"/>
    <lineage>
        <taxon>Eukaryota</taxon>
        <taxon>Sar</taxon>
        <taxon>Alveolata</taxon>
        <taxon>Ciliophora</taxon>
        <taxon>Postciliodesmatophora</taxon>
        <taxon>Heterotrichea</taxon>
        <taxon>Heterotrichida</taxon>
        <taxon>Stentoridae</taxon>
        <taxon>Stentor</taxon>
    </lineage>
</organism>
<dbReference type="PROSITE" id="PS50053">
    <property type="entry name" value="UBIQUITIN_2"/>
    <property type="match status" value="1"/>
</dbReference>
<reference evidence="2 3" key="1">
    <citation type="submission" date="2016-11" db="EMBL/GenBank/DDBJ databases">
        <title>The macronuclear genome of Stentor coeruleus: a giant cell with tiny introns.</title>
        <authorList>
            <person name="Slabodnick M."/>
            <person name="Ruby J.G."/>
            <person name="Reiff S.B."/>
            <person name="Swart E.C."/>
            <person name="Gosai S."/>
            <person name="Prabakaran S."/>
            <person name="Witkowska E."/>
            <person name="Larue G.E."/>
            <person name="Fisher S."/>
            <person name="Freeman R.M."/>
            <person name="Gunawardena J."/>
            <person name="Chu W."/>
            <person name="Stover N.A."/>
            <person name="Gregory B.D."/>
            <person name="Nowacki M."/>
            <person name="Derisi J."/>
            <person name="Roy S.W."/>
            <person name="Marshall W.F."/>
            <person name="Sood P."/>
        </authorList>
    </citation>
    <scope>NUCLEOTIDE SEQUENCE [LARGE SCALE GENOMIC DNA]</scope>
    <source>
        <strain evidence="2">WM001</strain>
    </source>
</reference>
<evidence type="ECO:0000259" key="1">
    <source>
        <dbReference type="PROSITE" id="PS50053"/>
    </source>
</evidence>
<accession>A0A1R2B712</accession>
<dbReference type="Pfam" id="PF16455">
    <property type="entry name" value="UBD"/>
    <property type="match status" value="1"/>
</dbReference>
<evidence type="ECO:0000313" key="3">
    <source>
        <dbReference type="Proteomes" id="UP000187209"/>
    </source>
</evidence>
<gene>
    <name evidence="2" type="ORF">SteCoe_28924</name>
</gene>
<proteinExistence type="predicted"/>
<dbReference type="OrthoDB" id="285201at2759"/>
<dbReference type="InterPro" id="IPR039869">
    <property type="entry name" value="UBTD1/2"/>
</dbReference>
<keyword evidence="3" id="KW-1185">Reference proteome</keyword>
<sequence>MGCGRTSNMNLIIQPFQRITKDYTELEDQFSGQGVKKTKSWKALITKKDLKIKRQEFWDYQTKTNRKKSWVYLKQIVESSESEAKVLLSIGKFKTLDSSMNICISPKGHRYEIPSFVLVDPLEFADEIKGEILKKNIPEDLIAIKLRMANSVTDFDIKLSNSSTIKNLKSLIFQHNEGFKDQDLKFFFNGRLLQDHNELRDYGITNDMVITLYITKIFE</sequence>
<dbReference type="PANTHER" id="PTHR13609">
    <property type="entry name" value="UBIQUITIN DOMAIN CONTAINING 1 PROTEIN-RELATED"/>
    <property type="match status" value="1"/>
</dbReference>
<feature type="domain" description="Ubiquitin-like" evidence="1">
    <location>
        <begin position="142"/>
        <end position="216"/>
    </location>
</feature>
<dbReference type="InterPro" id="IPR032752">
    <property type="entry name" value="DC-UbP/UBTD2_N"/>
</dbReference>
<dbReference type="Pfam" id="PF00240">
    <property type="entry name" value="ubiquitin"/>
    <property type="match status" value="1"/>
</dbReference>
<protein>
    <recommendedName>
        <fullName evidence="1">Ubiquitin-like domain-containing protein</fullName>
    </recommendedName>
</protein>
<dbReference type="CDD" id="cd17039">
    <property type="entry name" value="Ubl_ubiquitin_like"/>
    <property type="match status" value="1"/>
</dbReference>
<evidence type="ECO:0000313" key="2">
    <source>
        <dbReference type="EMBL" id="OMJ72593.1"/>
    </source>
</evidence>
<dbReference type="Gene3D" id="1.20.225.20">
    <property type="entry name" value="Ub domain-containing protein, DC-UbP/UBTD2, N-terminal domain"/>
    <property type="match status" value="1"/>
</dbReference>